<dbReference type="Gene3D" id="1.20.58.340">
    <property type="entry name" value="Magnesium transport protein CorA, transmembrane region"/>
    <property type="match status" value="1"/>
</dbReference>
<feature type="transmembrane region" description="Helical" evidence="5">
    <location>
        <begin position="455"/>
        <end position="479"/>
    </location>
</feature>
<evidence type="ECO:0000256" key="5">
    <source>
        <dbReference type="SAM" id="Phobius"/>
    </source>
</evidence>
<dbReference type="RefSeq" id="XP_070921750.1">
    <property type="nucleotide sequence ID" value="XM_071065649.1"/>
</dbReference>
<gene>
    <name evidence="6" type="ORF">MFIFM68171_10230</name>
</gene>
<dbReference type="GeneID" id="98180972"/>
<dbReference type="Pfam" id="PF01544">
    <property type="entry name" value="CorA"/>
    <property type="match status" value="1"/>
</dbReference>
<name>A0ABQ0GQL1_9PEZI</name>
<evidence type="ECO:0000313" key="6">
    <source>
        <dbReference type="EMBL" id="GAB1320020.1"/>
    </source>
</evidence>
<proteinExistence type="predicted"/>
<evidence type="ECO:0000256" key="1">
    <source>
        <dbReference type="ARBA" id="ARBA00004141"/>
    </source>
</evidence>
<feature type="transmembrane region" description="Helical" evidence="5">
    <location>
        <begin position="425"/>
        <end position="443"/>
    </location>
</feature>
<keyword evidence="7" id="KW-1185">Reference proteome</keyword>
<feature type="transmembrane region" description="Helical" evidence="5">
    <location>
        <begin position="392"/>
        <end position="413"/>
    </location>
</feature>
<keyword evidence="4 5" id="KW-0472">Membrane</keyword>
<comment type="caution">
    <text evidence="6">The sequence shown here is derived from an EMBL/GenBank/DDBJ whole genome shotgun (WGS) entry which is preliminary data.</text>
</comment>
<reference evidence="6 7" key="1">
    <citation type="submission" date="2024-09" db="EMBL/GenBank/DDBJ databases">
        <title>Itraconazole resistance in Madurella fahalii resulting from another homologue of gene encoding cytochrome P450 14-alpha sterol demethylase (CYP51).</title>
        <authorList>
            <person name="Yoshioka I."/>
            <person name="Fahal A.H."/>
            <person name="Kaneko S."/>
            <person name="Yaguchi T."/>
        </authorList>
    </citation>
    <scope>NUCLEOTIDE SEQUENCE [LARGE SCALE GENOMIC DNA]</scope>
    <source>
        <strain evidence="6 7">IFM 68171</strain>
    </source>
</reference>
<feature type="transmembrane region" description="Helical" evidence="5">
    <location>
        <begin position="491"/>
        <end position="510"/>
    </location>
</feature>
<comment type="subcellular location">
    <subcellularLocation>
        <location evidence="1">Membrane</location>
        <topology evidence="1">Multi-pass membrane protein</topology>
    </subcellularLocation>
</comment>
<organism evidence="6 7">
    <name type="scientific">Madurella fahalii</name>
    <dbReference type="NCBI Taxonomy" id="1157608"/>
    <lineage>
        <taxon>Eukaryota</taxon>
        <taxon>Fungi</taxon>
        <taxon>Dikarya</taxon>
        <taxon>Ascomycota</taxon>
        <taxon>Pezizomycotina</taxon>
        <taxon>Sordariomycetes</taxon>
        <taxon>Sordariomycetidae</taxon>
        <taxon>Sordariales</taxon>
        <taxon>Sordariales incertae sedis</taxon>
        <taxon>Madurella</taxon>
    </lineage>
</organism>
<keyword evidence="3 5" id="KW-1133">Transmembrane helix</keyword>
<feature type="transmembrane region" description="Helical" evidence="5">
    <location>
        <begin position="329"/>
        <end position="348"/>
    </location>
</feature>
<protein>
    <submittedName>
        <fullName evidence="6">Uncharacterized protein</fullName>
    </submittedName>
</protein>
<dbReference type="EMBL" id="BAAFSV010000006">
    <property type="protein sequence ID" value="GAB1320020.1"/>
    <property type="molecule type" value="Genomic_DNA"/>
</dbReference>
<dbReference type="Proteomes" id="UP001628179">
    <property type="component" value="Unassembled WGS sequence"/>
</dbReference>
<keyword evidence="2 5" id="KW-0812">Transmembrane</keyword>
<evidence type="ECO:0000256" key="4">
    <source>
        <dbReference type="ARBA" id="ARBA00023136"/>
    </source>
</evidence>
<evidence type="ECO:0000313" key="7">
    <source>
        <dbReference type="Proteomes" id="UP001628179"/>
    </source>
</evidence>
<evidence type="ECO:0000256" key="3">
    <source>
        <dbReference type="ARBA" id="ARBA00022989"/>
    </source>
</evidence>
<dbReference type="InterPro" id="IPR045863">
    <property type="entry name" value="CorA_TM1_TM2"/>
</dbReference>
<dbReference type="SUPFAM" id="SSF144083">
    <property type="entry name" value="Magnesium transport protein CorA, transmembrane region"/>
    <property type="match status" value="1"/>
</dbReference>
<evidence type="ECO:0000256" key="2">
    <source>
        <dbReference type="ARBA" id="ARBA00022692"/>
    </source>
</evidence>
<sequence>MGAWQAPLHSSETTLFAKWSAPVKQFRKQWDIEQRININKPYDTDTVRDPSELRLNHVRYERIPPLPARPYHPISSLDSGQDEISHAVTECVSMHFKRTDGVNIGFLLFDPPRFHRKTEKRYAFWSDLDGEVTTTHEKVFLNKQACRDRFVESLQKVAGSELGSDMPRAISKILLDIILEDELAVLAEINESLDSIDFSMASDDFLCKTVNTWRDRFGRWRNLLSHTRSSVEYLSCAQRAWDAAAGSDGQALSYKLSNLQYHVRSTSSRVDSTFQAFAWTMTIVESGRAIRQAETVTQLTRLAFFFVPPTLITGVFGANINEFKDRLTLWHLAVVSLSVSLLTYLIFYRHQVLRLLVRSAHLLADTSFNRLSKMAIRWLTIARVTWRAAPNLLVIGLWLGLNAVIIMSLWQVIESTIARGVKLGIAIAFLAGYSGAAIFPLVLRRRQRRDRSSAVIMYGGILAAVLALLGLGFGLWKILESQLSSSAKTAAASSILCFSALMSLASRFAASRDNTSRADSATLEFGSI</sequence>
<accession>A0ABQ0GQL1</accession>
<dbReference type="InterPro" id="IPR002523">
    <property type="entry name" value="MgTranspt_CorA/ZnTranspt_ZntB"/>
</dbReference>